<keyword evidence="1" id="KW-1015">Disulfide bond</keyword>
<dbReference type="CDD" id="cd00037">
    <property type="entry name" value="CLECT"/>
    <property type="match status" value="1"/>
</dbReference>
<dbReference type="InterPro" id="IPR001304">
    <property type="entry name" value="C-type_lectin-like"/>
</dbReference>
<dbReference type="InterPro" id="IPR003006">
    <property type="entry name" value="Ig/MHC_CS"/>
</dbReference>
<keyword evidence="6" id="KW-1185">Reference proteome</keyword>
<dbReference type="PROSITE" id="PS50041">
    <property type="entry name" value="C_TYPE_LECTIN_2"/>
    <property type="match status" value="2"/>
</dbReference>
<dbReference type="SUPFAM" id="SSF56436">
    <property type="entry name" value="C-type lectin-like"/>
    <property type="match status" value="2"/>
</dbReference>
<evidence type="ECO:0000259" key="4">
    <source>
        <dbReference type="PROSITE" id="PS50041"/>
    </source>
</evidence>
<dbReference type="SMART" id="SM00034">
    <property type="entry name" value="CLECT"/>
    <property type="match status" value="1"/>
</dbReference>
<protein>
    <submittedName>
        <fullName evidence="5">Secretory phospholipase A2 receptor-like</fullName>
    </submittedName>
</protein>
<reference evidence="5 6" key="1">
    <citation type="submission" date="2024-01" db="EMBL/GenBank/DDBJ databases">
        <authorList>
            <person name="Alioto T."/>
            <person name="Alioto T."/>
            <person name="Gomez Garrido J."/>
        </authorList>
    </citation>
    <scope>NUCLEOTIDE SEQUENCE [LARGE SCALE GENOMIC DNA]</scope>
</reference>
<feature type="domain" description="C-type lectin" evidence="4">
    <location>
        <begin position="126"/>
        <end position="253"/>
    </location>
</feature>
<dbReference type="EMBL" id="CAWUFR010000044">
    <property type="protein sequence ID" value="CAK6960207.1"/>
    <property type="molecule type" value="Genomic_DNA"/>
</dbReference>
<sequence>MMKIGILVPLMLLLPPVLCEWPGLRHTKYIWYSRRSTWSEAQYYCRVHHTDLVTIKDKVENIDFFHGRGWLGLYRADSTSVWKWSRGDQIANFTIWRADDPDLNENCAYKHSPKLEWCSDFCSARHSFMCYEERLVLVKEKKTWEDALVHCRALEAVEPTLPADSYQNHRYDLATILTADDLSFAQEKAQEATTDEVWTGLRYMADRWLWIGGEVQIDNYGCVNQRLCGALLKNGTDFFRMRNCRERKSFFCYKKP</sequence>
<proteinExistence type="predicted"/>
<keyword evidence="5" id="KW-0675">Receptor</keyword>
<evidence type="ECO:0000313" key="5">
    <source>
        <dbReference type="EMBL" id="CAK6960207.1"/>
    </source>
</evidence>
<dbReference type="PROSITE" id="PS00615">
    <property type="entry name" value="C_TYPE_LECTIN_1"/>
    <property type="match status" value="1"/>
</dbReference>
<dbReference type="PANTHER" id="PTHR45784">
    <property type="entry name" value="C-TYPE LECTIN DOMAIN FAMILY 20 MEMBER A-RELATED"/>
    <property type="match status" value="1"/>
</dbReference>
<feature type="domain" description="C-type lectin" evidence="4">
    <location>
        <begin position="29"/>
        <end position="131"/>
    </location>
</feature>
<evidence type="ECO:0000256" key="3">
    <source>
        <dbReference type="SAM" id="SignalP"/>
    </source>
</evidence>
<organism evidence="5 6">
    <name type="scientific">Scomber scombrus</name>
    <name type="common">Atlantic mackerel</name>
    <name type="synonym">Scomber vernalis</name>
    <dbReference type="NCBI Taxonomy" id="13677"/>
    <lineage>
        <taxon>Eukaryota</taxon>
        <taxon>Metazoa</taxon>
        <taxon>Chordata</taxon>
        <taxon>Craniata</taxon>
        <taxon>Vertebrata</taxon>
        <taxon>Euteleostomi</taxon>
        <taxon>Actinopterygii</taxon>
        <taxon>Neopterygii</taxon>
        <taxon>Teleostei</taxon>
        <taxon>Neoteleostei</taxon>
        <taxon>Acanthomorphata</taxon>
        <taxon>Pelagiaria</taxon>
        <taxon>Scombriformes</taxon>
        <taxon>Scombridae</taxon>
        <taxon>Scomber</taxon>
    </lineage>
</organism>
<accession>A0AAV1NLQ9</accession>
<evidence type="ECO:0000256" key="2">
    <source>
        <dbReference type="ARBA" id="ARBA00023319"/>
    </source>
</evidence>
<feature type="chain" id="PRO_5043954037" evidence="3">
    <location>
        <begin position="20"/>
        <end position="256"/>
    </location>
</feature>
<name>A0AAV1NLQ9_SCOSC</name>
<keyword evidence="3" id="KW-0732">Signal</keyword>
<dbReference type="InterPro" id="IPR016186">
    <property type="entry name" value="C-type_lectin-like/link_sf"/>
</dbReference>
<evidence type="ECO:0000256" key="1">
    <source>
        <dbReference type="ARBA" id="ARBA00023157"/>
    </source>
</evidence>
<gene>
    <name evidence="5" type="ORF">FSCOSCO3_A032299</name>
</gene>
<evidence type="ECO:0000313" key="6">
    <source>
        <dbReference type="Proteomes" id="UP001314229"/>
    </source>
</evidence>
<dbReference type="PANTHER" id="PTHR45784:SF8">
    <property type="entry name" value="C-TYPE MANNOSE RECEPTOR 2-RELATED"/>
    <property type="match status" value="1"/>
</dbReference>
<dbReference type="InterPro" id="IPR016187">
    <property type="entry name" value="CTDL_fold"/>
</dbReference>
<dbReference type="Proteomes" id="UP001314229">
    <property type="component" value="Unassembled WGS sequence"/>
</dbReference>
<dbReference type="InterPro" id="IPR018378">
    <property type="entry name" value="C-type_lectin_CS"/>
</dbReference>
<dbReference type="Pfam" id="PF00059">
    <property type="entry name" value="Lectin_C"/>
    <property type="match status" value="1"/>
</dbReference>
<keyword evidence="2" id="KW-0393">Immunoglobulin domain</keyword>
<dbReference type="Gene3D" id="3.10.100.10">
    <property type="entry name" value="Mannose-Binding Protein A, subunit A"/>
    <property type="match status" value="2"/>
</dbReference>
<dbReference type="PROSITE" id="PS00290">
    <property type="entry name" value="IG_MHC"/>
    <property type="match status" value="1"/>
</dbReference>
<dbReference type="AlphaFoldDB" id="A0AAV1NLQ9"/>
<comment type="caution">
    <text evidence="5">The sequence shown here is derived from an EMBL/GenBank/DDBJ whole genome shotgun (WGS) entry which is preliminary data.</text>
</comment>
<feature type="signal peptide" evidence="3">
    <location>
        <begin position="1"/>
        <end position="19"/>
    </location>
</feature>